<sequence>MNRIRRMCERLPHKLHFNFGAFLATAYKSTEFQQARRRRRQLVGSLRRIPAGCGRLLLLRAFPRGGKYLVLRLPFDPHAALRGQATRNIEISI</sequence>
<dbReference type="RefSeq" id="XP_033166788.1">
    <property type="nucleotide sequence ID" value="XM_033310897.1"/>
</dbReference>
<accession>A0A6P8KD33</accession>
<organism evidence="1 2">
    <name type="scientific">Drosophila mauritiana</name>
    <name type="common">Fruit fly</name>
    <dbReference type="NCBI Taxonomy" id="7226"/>
    <lineage>
        <taxon>Eukaryota</taxon>
        <taxon>Metazoa</taxon>
        <taxon>Ecdysozoa</taxon>
        <taxon>Arthropoda</taxon>
        <taxon>Hexapoda</taxon>
        <taxon>Insecta</taxon>
        <taxon>Pterygota</taxon>
        <taxon>Neoptera</taxon>
        <taxon>Endopterygota</taxon>
        <taxon>Diptera</taxon>
        <taxon>Brachycera</taxon>
        <taxon>Muscomorpha</taxon>
        <taxon>Ephydroidea</taxon>
        <taxon>Drosophilidae</taxon>
        <taxon>Drosophila</taxon>
        <taxon>Sophophora</taxon>
    </lineage>
</organism>
<protein>
    <submittedName>
        <fullName evidence="2">Uncharacterized protein LOC117145303</fullName>
    </submittedName>
</protein>
<evidence type="ECO:0000313" key="2">
    <source>
        <dbReference type="RefSeq" id="XP_033166788.1"/>
    </source>
</evidence>
<proteinExistence type="predicted"/>
<reference evidence="2" key="1">
    <citation type="submission" date="2025-08" db="UniProtKB">
        <authorList>
            <consortium name="RefSeq"/>
        </authorList>
    </citation>
    <scope>IDENTIFICATION</scope>
    <source>
        <strain evidence="2">Mau12</strain>
        <tissue evidence="2">Whole Body</tissue>
    </source>
</reference>
<dbReference type="AlphaFoldDB" id="A0A6P8KD33"/>
<evidence type="ECO:0000313" key="1">
    <source>
        <dbReference type="Proteomes" id="UP000515162"/>
    </source>
</evidence>
<name>A0A6P8KD33_DROMA</name>
<keyword evidence="1" id="KW-1185">Reference proteome</keyword>
<gene>
    <name evidence="2" type="primary">LOC117145303</name>
</gene>
<dbReference type="GeneID" id="117145303"/>
<dbReference type="Proteomes" id="UP000515162">
    <property type="component" value="Chromosome 3R"/>
</dbReference>